<gene>
    <name evidence="6" type="ORF">MNOR_LOCUS8787</name>
</gene>
<dbReference type="AlphaFoldDB" id="A0AAV2Q5W2"/>
<dbReference type="InterPro" id="IPR003582">
    <property type="entry name" value="ShKT_dom"/>
</dbReference>
<feature type="transmembrane region" description="Helical" evidence="3">
    <location>
        <begin position="104"/>
        <end position="128"/>
    </location>
</feature>
<evidence type="ECO:0000256" key="4">
    <source>
        <dbReference type="SAM" id="SignalP"/>
    </source>
</evidence>
<dbReference type="SMART" id="SM00254">
    <property type="entry name" value="ShKT"/>
    <property type="match status" value="1"/>
</dbReference>
<keyword evidence="1" id="KW-1015">Disulfide bond</keyword>
<feature type="signal peptide" evidence="4">
    <location>
        <begin position="1"/>
        <end position="26"/>
    </location>
</feature>
<feature type="chain" id="PRO_5043965699" description="ShKT domain-containing protein" evidence="4">
    <location>
        <begin position="27"/>
        <end position="206"/>
    </location>
</feature>
<evidence type="ECO:0000313" key="6">
    <source>
        <dbReference type="EMBL" id="CAL4072259.1"/>
    </source>
</evidence>
<keyword evidence="4" id="KW-0732">Signal</keyword>
<feature type="region of interest" description="Disordered" evidence="2">
    <location>
        <begin position="171"/>
        <end position="193"/>
    </location>
</feature>
<protein>
    <recommendedName>
        <fullName evidence="5">ShKT domain-containing protein</fullName>
    </recommendedName>
</protein>
<keyword evidence="3" id="KW-0472">Membrane</keyword>
<dbReference type="Pfam" id="PF01549">
    <property type="entry name" value="ShK"/>
    <property type="match status" value="1"/>
</dbReference>
<evidence type="ECO:0000313" key="7">
    <source>
        <dbReference type="Proteomes" id="UP001497623"/>
    </source>
</evidence>
<keyword evidence="3" id="KW-0812">Transmembrane</keyword>
<comment type="caution">
    <text evidence="1">Lacks conserved residue(s) required for the propagation of feature annotation.</text>
</comment>
<proteinExistence type="predicted"/>
<dbReference type="Proteomes" id="UP001497623">
    <property type="component" value="Unassembled WGS sequence"/>
</dbReference>
<evidence type="ECO:0000256" key="2">
    <source>
        <dbReference type="SAM" id="MobiDB-lite"/>
    </source>
</evidence>
<sequence>MGFKFSYLPLGILVNLNIQLSSPVIADILDSHCNDKDNSCPYWASVGGCEKNPGYMLPNCPDSCNQCDIPLENSKPHLPPPPASSHYTTISAADNEGEEDEQQIMIISVSVAALVIVVIIAVAVGICLRRLRNNENQHSDIQLENRSHVTNVGLGIRHDSENSLYESYTNETNATTERGSKHNSDNSLYESYSKDVVSPVNHPMYR</sequence>
<name>A0AAV2Q5W2_MEGNR</name>
<feature type="disulfide bond" evidence="1">
    <location>
        <begin position="33"/>
        <end position="67"/>
    </location>
</feature>
<evidence type="ECO:0000256" key="1">
    <source>
        <dbReference type="PROSITE-ProRule" id="PRU01005"/>
    </source>
</evidence>
<keyword evidence="7" id="KW-1185">Reference proteome</keyword>
<reference evidence="6 7" key="1">
    <citation type="submission" date="2024-05" db="EMBL/GenBank/DDBJ databases">
        <authorList>
            <person name="Wallberg A."/>
        </authorList>
    </citation>
    <scope>NUCLEOTIDE SEQUENCE [LARGE SCALE GENOMIC DNA]</scope>
</reference>
<evidence type="ECO:0000256" key="3">
    <source>
        <dbReference type="SAM" id="Phobius"/>
    </source>
</evidence>
<accession>A0AAV2Q5W2</accession>
<feature type="domain" description="ShKT" evidence="5">
    <location>
        <begin position="33"/>
        <end position="67"/>
    </location>
</feature>
<keyword evidence="3" id="KW-1133">Transmembrane helix</keyword>
<dbReference type="PROSITE" id="PS51670">
    <property type="entry name" value="SHKT"/>
    <property type="match status" value="1"/>
</dbReference>
<organism evidence="6 7">
    <name type="scientific">Meganyctiphanes norvegica</name>
    <name type="common">Northern krill</name>
    <name type="synonym">Thysanopoda norvegica</name>
    <dbReference type="NCBI Taxonomy" id="48144"/>
    <lineage>
        <taxon>Eukaryota</taxon>
        <taxon>Metazoa</taxon>
        <taxon>Ecdysozoa</taxon>
        <taxon>Arthropoda</taxon>
        <taxon>Crustacea</taxon>
        <taxon>Multicrustacea</taxon>
        <taxon>Malacostraca</taxon>
        <taxon>Eumalacostraca</taxon>
        <taxon>Eucarida</taxon>
        <taxon>Euphausiacea</taxon>
        <taxon>Euphausiidae</taxon>
        <taxon>Meganyctiphanes</taxon>
    </lineage>
</organism>
<comment type="caution">
    <text evidence="6">The sequence shown here is derived from an EMBL/GenBank/DDBJ whole genome shotgun (WGS) entry which is preliminary data.</text>
</comment>
<dbReference type="EMBL" id="CAXKWB010004145">
    <property type="protein sequence ID" value="CAL4072259.1"/>
    <property type="molecule type" value="Genomic_DNA"/>
</dbReference>
<evidence type="ECO:0000259" key="5">
    <source>
        <dbReference type="PROSITE" id="PS51670"/>
    </source>
</evidence>